<geneLocation type="plasmid" evidence="2 3">
    <name>pRHL1</name>
</geneLocation>
<dbReference type="EMBL" id="CP000432">
    <property type="protein sequence ID" value="ABG99516.1"/>
    <property type="molecule type" value="Genomic_DNA"/>
</dbReference>
<evidence type="ECO:0000313" key="3">
    <source>
        <dbReference type="Proteomes" id="UP000008710"/>
    </source>
</evidence>
<proteinExistence type="predicted"/>
<accession>Q0RYX0</accession>
<evidence type="ECO:0000313" key="2">
    <source>
        <dbReference type="EMBL" id="ABG99516.1"/>
    </source>
</evidence>
<dbReference type="HOGENOM" id="CLU_2397645_0_0_11"/>
<reference evidence="3" key="1">
    <citation type="journal article" date="2006" name="Proc. Natl. Acad. Sci. U.S.A.">
        <title>The complete genome of Rhodococcus sp. RHA1 provides insights into a catabolic powerhouse.</title>
        <authorList>
            <person name="McLeod M.P."/>
            <person name="Warren R.L."/>
            <person name="Hsiao W.W.L."/>
            <person name="Araki N."/>
            <person name="Myhre M."/>
            <person name="Fernandes C."/>
            <person name="Miyazawa D."/>
            <person name="Wong W."/>
            <person name="Lillquist A.L."/>
            <person name="Wang D."/>
            <person name="Dosanjh M."/>
            <person name="Hara H."/>
            <person name="Petrescu A."/>
            <person name="Morin R.D."/>
            <person name="Yang G."/>
            <person name="Stott J.M."/>
            <person name="Schein J.E."/>
            <person name="Shin H."/>
            <person name="Smailus D."/>
            <person name="Siddiqui A.S."/>
            <person name="Marra M.A."/>
            <person name="Jones S.J.M."/>
            <person name="Holt R."/>
            <person name="Brinkman F.S.L."/>
            <person name="Miyauchi K."/>
            <person name="Fukuda M."/>
            <person name="Davies J.E."/>
            <person name="Mohn W.W."/>
            <person name="Eltis L.D."/>
        </authorList>
    </citation>
    <scope>NUCLEOTIDE SEQUENCE [LARGE SCALE GENOMIC DNA]</scope>
    <source>
        <strain evidence="3">RHA1</strain>
    </source>
</reference>
<feature type="region of interest" description="Disordered" evidence="1">
    <location>
        <begin position="1"/>
        <end position="29"/>
    </location>
</feature>
<protein>
    <submittedName>
        <fullName evidence="2">Uncharacterized protein</fullName>
    </submittedName>
</protein>
<gene>
    <name evidence="2" type="ordered locus">RHA1_ro08472</name>
</gene>
<feature type="region of interest" description="Disordered" evidence="1">
    <location>
        <begin position="59"/>
        <end position="93"/>
    </location>
</feature>
<dbReference type="AlphaFoldDB" id="Q0RYX0"/>
<sequence>MVNSAAGRSRRRPQVQSREVTITSRLQTSGASTTEAIDTLIGRISRLTWRPICWSATRHQSLSTRQDAPRNQRSKTAHSEHNLARRSTFIISH</sequence>
<keyword evidence="2" id="KW-0614">Plasmid</keyword>
<evidence type="ECO:0000256" key="1">
    <source>
        <dbReference type="SAM" id="MobiDB-lite"/>
    </source>
</evidence>
<feature type="compositionally biased region" description="Polar residues" evidence="1">
    <location>
        <begin position="59"/>
        <end position="71"/>
    </location>
</feature>
<feature type="compositionally biased region" description="Polar residues" evidence="1">
    <location>
        <begin position="14"/>
        <end position="29"/>
    </location>
</feature>
<name>Q0RYX0_RHOJR</name>
<dbReference type="KEGG" id="rha:RHA1_ro08472"/>
<dbReference type="Proteomes" id="UP000008710">
    <property type="component" value="Plasmid pRHL1"/>
</dbReference>
<organism evidence="2 3">
    <name type="scientific">Rhodococcus jostii (strain RHA1)</name>
    <dbReference type="NCBI Taxonomy" id="101510"/>
    <lineage>
        <taxon>Bacteria</taxon>
        <taxon>Bacillati</taxon>
        <taxon>Actinomycetota</taxon>
        <taxon>Actinomycetes</taxon>
        <taxon>Mycobacteriales</taxon>
        <taxon>Nocardiaceae</taxon>
        <taxon>Rhodococcus</taxon>
    </lineage>
</organism>